<feature type="region of interest" description="Disordered" evidence="1">
    <location>
        <begin position="123"/>
        <end position="166"/>
    </location>
</feature>
<evidence type="ECO:0000313" key="4">
    <source>
        <dbReference type="Proteomes" id="UP001163105"/>
    </source>
</evidence>
<keyword evidence="2" id="KW-0732">Signal</keyword>
<feature type="signal peptide" evidence="2">
    <location>
        <begin position="1"/>
        <end position="18"/>
    </location>
</feature>
<keyword evidence="4" id="KW-1185">Reference proteome</keyword>
<dbReference type="GO" id="GO:0016787">
    <property type="term" value="F:hydrolase activity"/>
    <property type="evidence" value="ECO:0007669"/>
    <property type="project" value="UniProtKB-KW"/>
</dbReference>
<dbReference type="Proteomes" id="UP001163105">
    <property type="component" value="Unassembled WGS sequence"/>
</dbReference>
<comment type="caution">
    <text evidence="3">The sequence shown here is derived from an EMBL/GenBank/DDBJ whole genome shotgun (WGS) entry which is preliminary data.</text>
</comment>
<dbReference type="EMBL" id="JAQHRD010000007">
    <property type="protein sequence ID" value="KAJ6438821.1"/>
    <property type="molecule type" value="Genomic_DNA"/>
</dbReference>
<protein>
    <submittedName>
        <fullName evidence="3">Glycoside hydrolase family 27</fullName>
    </submittedName>
</protein>
<sequence length="236" mass="24423">MNSRLVVAMLGMAHLSEARFGRLARADPECCPCPPPLGSPRTTVTFTVTQQATETPTVTVYNTVTVTPAVVAAQTVTVNLNSTVTQVALETQTVTVKESVMASCSLVYLTTQQTTVTPMSPSITVTVQPQPPPPQEPQPVVTKAAQAPEVQPQGPPPANVTPQPPIQPGVTVPAAVCPPIATSTTIATVYNTVTLTAETSGPMNMTSAPGAQPTAFIKPAKLARGRSLHGPTAPIS</sequence>
<keyword evidence="3" id="KW-0378">Hydrolase</keyword>
<gene>
    <name evidence="3" type="ORF">O9K51_08222</name>
</gene>
<accession>A0AB34FK78</accession>
<feature type="compositionally biased region" description="Pro residues" evidence="1">
    <location>
        <begin position="153"/>
        <end position="166"/>
    </location>
</feature>
<dbReference type="AlphaFoldDB" id="A0AB34FK78"/>
<feature type="chain" id="PRO_5044313770" evidence="2">
    <location>
        <begin position="19"/>
        <end position="236"/>
    </location>
</feature>
<proteinExistence type="predicted"/>
<evidence type="ECO:0000313" key="3">
    <source>
        <dbReference type="EMBL" id="KAJ6438821.1"/>
    </source>
</evidence>
<name>A0AB34FK78_9HYPO</name>
<organism evidence="3 4">
    <name type="scientific">Purpureocillium lavendulum</name>
    <dbReference type="NCBI Taxonomy" id="1247861"/>
    <lineage>
        <taxon>Eukaryota</taxon>
        <taxon>Fungi</taxon>
        <taxon>Dikarya</taxon>
        <taxon>Ascomycota</taxon>
        <taxon>Pezizomycotina</taxon>
        <taxon>Sordariomycetes</taxon>
        <taxon>Hypocreomycetidae</taxon>
        <taxon>Hypocreales</taxon>
        <taxon>Ophiocordycipitaceae</taxon>
        <taxon>Purpureocillium</taxon>
    </lineage>
</organism>
<evidence type="ECO:0000256" key="2">
    <source>
        <dbReference type="SAM" id="SignalP"/>
    </source>
</evidence>
<reference evidence="3" key="1">
    <citation type="submission" date="2023-01" db="EMBL/GenBank/DDBJ databases">
        <title>The growth and conidiation of Purpureocillium lavendulum are regulated by nitrogen source and histone H3K14 acetylation.</title>
        <authorList>
            <person name="Tang P."/>
            <person name="Han J."/>
            <person name="Zhang C."/>
            <person name="Tang P."/>
            <person name="Qi F."/>
            <person name="Zhang K."/>
            <person name="Liang L."/>
        </authorList>
    </citation>
    <scope>NUCLEOTIDE SEQUENCE</scope>
    <source>
        <strain evidence="3">YMF1.00683</strain>
    </source>
</reference>
<evidence type="ECO:0000256" key="1">
    <source>
        <dbReference type="SAM" id="MobiDB-lite"/>
    </source>
</evidence>